<dbReference type="eggNOG" id="ENOG502QQ5E">
    <property type="taxonomic scope" value="Eukaryota"/>
</dbReference>
<feature type="transmembrane region" description="Helical" evidence="7">
    <location>
        <begin position="328"/>
        <end position="349"/>
    </location>
</feature>
<evidence type="ECO:0000256" key="6">
    <source>
        <dbReference type="ARBA" id="ARBA00023136"/>
    </source>
</evidence>
<dbReference type="OrthoDB" id="431212at2759"/>
<evidence type="ECO:0000256" key="2">
    <source>
        <dbReference type="ARBA" id="ARBA00005697"/>
    </source>
</evidence>
<evidence type="ECO:0000313" key="9">
    <source>
        <dbReference type="Proteomes" id="UP000016935"/>
    </source>
</evidence>
<feature type="transmembrane region" description="Helical" evidence="7">
    <location>
        <begin position="106"/>
        <end position="127"/>
    </location>
</feature>
<evidence type="ECO:0000256" key="1">
    <source>
        <dbReference type="ARBA" id="ARBA00004141"/>
    </source>
</evidence>
<feature type="transmembrane region" description="Helical" evidence="7">
    <location>
        <begin position="432"/>
        <end position="449"/>
    </location>
</feature>
<proteinExistence type="inferred from homology"/>
<dbReference type="STRING" id="671987.R0JWU5"/>
<keyword evidence="9" id="KW-1185">Reference proteome</keyword>
<dbReference type="RefSeq" id="XP_008031287.1">
    <property type="nucleotide sequence ID" value="XM_008033096.1"/>
</dbReference>
<comment type="similarity">
    <text evidence="2">Belongs to the nucleobase:cation symporter-2 (NCS2) (TC 2.A.40) family. Azg-like subfamily.</text>
</comment>
<evidence type="ECO:0008006" key="10">
    <source>
        <dbReference type="Google" id="ProtNLM"/>
    </source>
</evidence>
<dbReference type="GO" id="GO:0015853">
    <property type="term" value="P:adenine transport"/>
    <property type="evidence" value="ECO:0007669"/>
    <property type="project" value="TreeGrafter"/>
</dbReference>
<dbReference type="InterPro" id="IPR045018">
    <property type="entry name" value="Azg-like"/>
</dbReference>
<evidence type="ECO:0000313" key="8">
    <source>
        <dbReference type="EMBL" id="EOA80722.1"/>
    </source>
</evidence>
<dbReference type="PANTHER" id="PTHR43337:SF3">
    <property type="entry name" value="PURINE TRANSPORTER"/>
    <property type="match status" value="1"/>
</dbReference>
<protein>
    <recommendedName>
        <fullName evidence="10">Purine transporter</fullName>
    </recommendedName>
</protein>
<feature type="transmembrane region" description="Helical" evidence="7">
    <location>
        <begin position="243"/>
        <end position="260"/>
    </location>
</feature>
<dbReference type="HOGENOM" id="CLU_024508_3_2_1"/>
<keyword evidence="4 7" id="KW-0812">Transmembrane</keyword>
<dbReference type="PANTHER" id="PTHR43337">
    <property type="entry name" value="XANTHINE/URACIL PERMEASE C887.17-RELATED"/>
    <property type="match status" value="1"/>
</dbReference>
<dbReference type="GeneID" id="19404939"/>
<accession>R0JWU5</accession>
<keyword evidence="5 7" id="KW-1133">Transmembrane helix</keyword>
<dbReference type="Pfam" id="PF00860">
    <property type="entry name" value="Xan_ur_permease"/>
    <property type="match status" value="1"/>
</dbReference>
<evidence type="ECO:0000256" key="5">
    <source>
        <dbReference type="ARBA" id="ARBA00022989"/>
    </source>
</evidence>
<dbReference type="GO" id="GO:0005345">
    <property type="term" value="F:purine nucleobase transmembrane transporter activity"/>
    <property type="evidence" value="ECO:0007669"/>
    <property type="project" value="TreeGrafter"/>
</dbReference>
<gene>
    <name evidence="8" type="ORF">SETTUDRAFT_44630</name>
</gene>
<dbReference type="GO" id="GO:0005886">
    <property type="term" value="C:plasma membrane"/>
    <property type="evidence" value="ECO:0007669"/>
    <property type="project" value="TreeGrafter"/>
</dbReference>
<dbReference type="EMBL" id="KB908877">
    <property type="protein sequence ID" value="EOA80722.1"/>
    <property type="molecule type" value="Genomic_DNA"/>
</dbReference>
<name>R0JWU5_EXST2</name>
<reference evidence="8 9" key="1">
    <citation type="journal article" date="2012" name="PLoS Pathog.">
        <title>Diverse lifestyles and strategies of plant pathogenesis encoded in the genomes of eighteen Dothideomycetes fungi.</title>
        <authorList>
            <person name="Ohm R.A."/>
            <person name="Feau N."/>
            <person name="Henrissat B."/>
            <person name="Schoch C.L."/>
            <person name="Horwitz B.A."/>
            <person name="Barry K.W."/>
            <person name="Condon B.J."/>
            <person name="Copeland A.C."/>
            <person name="Dhillon B."/>
            <person name="Glaser F."/>
            <person name="Hesse C.N."/>
            <person name="Kosti I."/>
            <person name="LaButti K."/>
            <person name="Lindquist E.A."/>
            <person name="Lucas S."/>
            <person name="Salamov A.A."/>
            <person name="Bradshaw R.E."/>
            <person name="Ciuffetti L."/>
            <person name="Hamelin R.C."/>
            <person name="Kema G.H.J."/>
            <person name="Lawrence C."/>
            <person name="Scott J.A."/>
            <person name="Spatafora J.W."/>
            <person name="Turgeon B.G."/>
            <person name="de Wit P.J.G.M."/>
            <person name="Zhong S."/>
            <person name="Goodwin S.B."/>
            <person name="Grigoriev I.V."/>
        </authorList>
    </citation>
    <scope>NUCLEOTIDE SEQUENCE [LARGE SCALE GENOMIC DNA]</scope>
    <source>
        <strain evidence="9">28A</strain>
    </source>
</reference>
<feature type="transmembrane region" description="Helical" evidence="7">
    <location>
        <begin position="369"/>
        <end position="393"/>
    </location>
</feature>
<feature type="transmembrane region" description="Helical" evidence="7">
    <location>
        <begin position="147"/>
        <end position="171"/>
    </location>
</feature>
<evidence type="ECO:0000256" key="4">
    <source>
        <dbReference type="ARBA" id="ARBA00022692"/>
    </source>
</evidence>
<feature type="transmembrane region" description="Helical" evidence="7">
    <location>
        <begin position="461"/>
        <end position="490"/>
    </location>
</feature>
<dbReference type="GO" id="GO:0015854">
    <property type="term" value="P:guanine transport"/>
    <property type="evidence" value="ECO:0007669"/>
    <property type="project" value="TreeGrafter"/>
</dbReference>
<dbReference type="Proteomes" id="UP000016935">
    <property type="component" value="Unassembled WGS sequence"/>
</dbReference>
<evidence type="ECO:0000256" key="7">
    <source>
        <dbReference type="SAM" id="Phobius"/>
    </source>
</evidence>
<dbReference type="InterPro" id="IPR006043">
    <property type="entry name" value="NCS2"/>
</dbReference>
<organism evidence="8 9">
    <name type="scientific">Exserohilum turcicum (strain 28A)</name>
    <name type="common">Northern leaf blight fungus</name>
    <name type="synonym">Setosphaeria turcica</name>
    <dbReference type="NCBI Taxonomy" id="671987"/>
    <lineage>
        <taxon>Eukaryota</taxon>
        <taxon>Fungi</taxon>
        <taxon>Dikarya</taxon>
        <taxon>Ascomycota</taxon>
        <taxon>Pezizomycotina</taxon>
        <taxon>Dothideomycetes</taxon>
        <taxon>Pleosporomycetidae</taxon>
        <taxon>Pleosporales</taxon>
        <taxon>Pleosporineae</taxon>
        <taxon>Pleosporaceae</taxon>
        <taxon>Exserohilum</taxon>
    </lineage>
</organism>
<comment type="subcellular location">
    <subcellularLocation>
        <location evidence="1">Membrane</location>
        <topology evidence="1">Multi-pass membrane protein</topology>
    </subcellularLocation>
</comment>
<feature type="transmembrane region" description="Helical" evidence="7">
    <location>
        <begin position="183"/>
        <end position="203"/>
    </location>
</feature>
<dbReference type="AlphaFoldDB" id="R0JWU5"/>
<sequence>MGFIARKKAALNDWVSNSFVGWFFHLDGSGHPNAIKNARFTTEIKAGLITFLTMAYIIDVNASILADSGVTCVCNNPTDKFCFTDEPYIQCVLQAERDLITATSAISAFSTFLMGIMANLPVALAPALGLNAYITYQMVGYHGTGPISYNVAMTSVFVEGLIFVVLSLTGIRQWLNRLIPASIKHACGGGIGLFLALLGLSYATGLGAVTGAKVTPLELGGCPYEYLDPATGSCLSHKASNPTMWLGVLAGGILTAVLMTHRVRGAMIIGILVVAICSWPRDTSLTYFPRTTEGDGRFDYFKNVVKLPTIQSTLVVQQWDLSNEGWHFALAVFTMLYVDILSATGALYSMARYAGLVDPETGDFPRSTLAYTADAISVTLGSLLGVSPTTVFVESGTGIQAGGRTGLAAMATALCFVVSLFFSPIFASIPPWATGGALVLIGCMMMRGVGSINWNYSGDAIPAFVTMIFMPFSYSLAYGLIAGILCYVLINTSSWAIGLVSGGRWLPPDYDDREYWCLLPDARHERPWIFRAFMGERHFWKNEEQDSFELASTECQFETTVQGRKV</sequence>
<reference evidence="8 9" key="2">
    <citation type="journal article" date="2013" name="PLoS Genet.">
        <title>Comparative genome structure, secondary metabolite, and effector coding capacity across Cochliobolus pathogens.</title>
        <authorList>
            <person name="Condon B.J."/>
            <person name="Leng Y."/>
            <person name="Wu D."/>
            <person name="Bushley K.E."/>
            <person name="Ohm R.A."/>
            <person name="Otillar R."/>
            <person name="Martin J."/>
            <person name="Schackwitz W."/>
            <person name="Grimwood J."/>
            <person name="MohdZainudin N."/>
            <person name="Xue C."/>
            <person name="Wang R."/>
            <person name="Manning V.A."/>
            <person name="Dhillon B."/>
            <person name="Tu Z.J."/>
            <person name="Steffenson B.J."/>
            <person name="Salamov A."/>
            <person name="Sun H."/>
            <person name="Lowry S."/>
            <person name="LaButti K."/>
            <person name="Han J."/>
            <person name="Copeland A."/>
            <person name="Lindquist E."/>
            <person name="Barry K."/>
            <person name="Schmutz J."/>
            <person name="Baker S.E."/>
            <person name="Ciuffetti L.M."/>
            <person name="Grigoriev I.V."/>
            <person name="Zhong S."/>
            <person name="Turgeon B.G."/>
        </authorList>
    </citation>
    <scope>NUCLEOTIDE SEQUENCE [LARGE SCALE GENOMIC DNA]</scope>
    <source>
        <strain evidence="9">28A</strain>
    </source>
</reference>
<feature type="transmembrane region" description="Helical" evidence="7">
    <location>
        <begin position="405"/>
        <end position="426"/>
    </location>
</feature>
<keyword evidence="6 7" id="KW-0472">Membrane</keyword>
<evidence type="ECO:0000256" key="3">
    <source>
        <dbReference type="ARBA" id="ARBA00022448"/>
    </source>
</evidence>
<keyword evidence="3" id="KW-0813">Transport</keyword>